<dbReference type="Proteomes" id="UP000800035">
    <property type="component" value="Unassembled WGS sequence"/>
</dbReference>
<dbReference type="GO" id="GO:0005634">
    <property type="term" value="C:nucleus"/>
    <property type="evidence" value="ECO:0007669"/>
    <property type="project" value="UniProtKB-SubCell"/>
</dbReference>
<evidence type="ECO:0000256" key="5">
    <source>
        <dbReference type="ARBA" id="ARBA00023242"/>
    </source>
</evidence>
<proteinExistence type="predicted"/>
<dbReference type="InterPro" id="IPR001138">
    <property type="entry name" value="Zn2Cys6_DnaBD"/>
</dbReference>
<evidence type="ECO:0000313" key="7">
    <source>
        <dbReference type="EMBL" id="KAF1957216.1"/>
    </source>
</evidence>
<evidence type="ECO:0000256" key="3">
    <source>
        <dbReference type="ARBA" id="ARBA00023015"/>
    </source>
</evidence>
<dbReference type="CDD" id="cd00067">
    <property type="entry name" value="GAL4"/>
    <property type="match status" value="1"/>
</dbReference>
<dbReference type="PROSITE" id="PS00463">
    <property type="entry name" value="ZN2_CY6_FUNGAL_1"/>
    <property type="match status" value="1"/>
</dbReference>
<dbReference type="GO" id="GO:0008270">
    <property type="term" value="F:zinc ion binding"/>
    <property type="evidence" value="ECO:0007669"/>
    <property type="project" value="InterPro"/>
</dbReference>
<keyword evidence="2" id="KW-0479">Metal-binding</keyword>
<dbReference type="EMBL" id="ML976990">
    <property type="protein sequence ID" value="KAF1957216.1"/>
    <property type="molecule type" value="Genomic_DNA"/>
</dbReference>
<organism evidence="7 8">
    <name type="scientific">Byssothecium circinans</name>
    <dbReference type="NCBI Taxonomy" id="147558"/>
    <lineage>
        <taxon>Eukaryota</taxon>
        <taxon>Fungi</taxon>
        <taxon>Dikarya</taxon>
        <taxon>Ascomycota</taxon>
        <taxon>Pezizomycotina</taxon>
        <taxon>Dothideomycetes</taxon>
        <taxon>Pleosporomycetidae</taxon>
        <taxon>Pleosporales</taxon>
        <taxon>Massarineae</taxon>
        <taxon>Massarinaceae</taxon>
        <taxon>Byssothecium</taxon>
    </lineage>
</organism>
<dbReference type="SUPFAM" id="SSF57701">
    <property type="entry name" value="Zn2/Cys6 DNA-binding domain"/>
    <property type="match status" value="1"/>
</dbReference>
<dbReference type="OrthoDB" id="3862662at2759"/>
<dbReference type="GO" id="GO:0000981">
    <property type="term" value="F:DNA-binding transcription factor activity, RNA polymerase II-specific"/>
    <property type="evidence" value="ECO:0007669"/>
    <property type="project" value="InterPro"/>
</dbReference>
<comment type="subcellular location">
    <subcellularLocation>
        <location evidence="1">Nucleus</location>
    </subcellularLocation>
</comment>
<keyword evidence="4" id="KW-0804">Transcription</keyword>
<dbReference type="PROSITE" id="PS50048">
    <property type="entry name" value="ZN2_CY6_FUNGAL_2"/>
    <property type="match status" value="1"/>
</dbReference>
<name>A0A6A5U2K3_9PLEO</name>
<reference evidence="7" key="1">
    <citation type="journal article" date="2020" name="Stud. Mycol.">
        <title>101 Dothideomycetes genomes: a test case for predicting lifestyles and emergence of pathogens.</title>
        <authorList>
            <person name="Haridas S."/>
            <person name="Albert R."/>
            <person name="Binder M."/>
            <person name="Bloem J."/>
            <person name="Labutti K."/>
            <person name="Salamov A."/>
            <person name="Andreopoulos B."/>
            <person name="Baker S."/>
            <person name="Barry K."/>
            <person name="Bills G."/>
            <person name="Bluhm B."/>
            <person name="Cannon C."/>
            <person name="Castanera R."/>
            <person name="Culley D."/>
            <person name="Daum C."/>
            <person name="Ezra D."/>
            <person name="Gonzalez J."/>
            <person name="Henrissat B."/>
            <person name="Kuo A."/>
            <person name="Liang C."/>
            <person name="Lipzen A."/>
            <person name="Lutzoni F."/>
            <person name="Magnuson J."/>
            <person name="Mondo S."/>
            <person name="Nolan M."/>
            <person name="Ohm R."/>
            <person name="Pangilinan J."/>
            <person name="Park H.-J."/>
            <person name="Ramirez L."/>
            <person name="Alfaro M."/>
            <person name="Sun H."/>
            <person name="Tritt A."/>
            <person name="Yoshinaga Y."/>
            <person name="Zwiers L.-H."/>
            <person name="Turgeon B."/>
            <person name="Goodwin S."/>
            <person name="Spatafora J."/>
            <person name="Crous P."/>
            <person name="Grigoriev I."/>
        </authorList>
    </citation>
    <scope>NUCLEOTIDE SEQUENCE</scope>
    <source>
        <strain evidence="7">CBS 675.92</strain>
    </source>
</reference>
<dbReference type="Gene3D" id="4.10.240.10">
    <property type="entry name" value="Zn(2)-C6 fungal-type DNA-binding domain"/>
    <property type="match status" value="1"/>
</dbReference>
<dbReference type="SMART" id="SM00066">
    <property type="entry name" value="GAL4"/>
    <property type="match status" value="1"/>
</dbReference>
<dbReference type="PANTHER" id="PTHR47338">
    <property type="entry name" value="ZN(II)2CYS6 TRANSCRIPTION FACTOR (EUROFUNG)-RELATED"/>
    <property type="match status" value="1"/>
</dbReference>
<evidence type="ECO:0000256" key="2">
    <source>
        <dbReference type="ARBA" id="ARBA00022723"/>
    </source>
</evidence>
<keyword evidence="5" id="KW-0539">Nucleus</keyword>
<dbReference type="AlphaFoldDB" id="A0A6A5U2K3"/>
<evidence type="ECO:0000313" key="8">
    <source>
        <dbReference type="Proteomes" id="UP000800035"/>
    </source>
</evidence>
<sequence length="530" mass="60702">MDDTTPPPLAQRTCLQCKESKKRCDKLIPKCSRCSRLTTDCTYNEPERPNGQEIIAEPSDARFDEVFQRLQKLEAQVFRTHDVSRPIPLAEDMVVETQNQSQASDTVNSFTINPENWAVHPGHLRPRHMRMILFGSLMSALKAHNTTVHVVSAQYFARTHQWLPIIWQDKFERQVVAFNGIDETDRFLLQILAMQLLVTPLDIGRLSTPEECPWYRACKHHFAQFVALGEPSIEIVQMGMLVALHEYLQDIGERALTTLGFCVRIAYDIGLDDVVARQAECSPGEMRPLDEEAVLTWWGLSRLERYFNMPPNPFPKQPSMPLQEYAAGVINGNLRFGPPISNYSIIDEKALDYSVAEFEAARRLGRVQAYLREHRRNPTPPRAEFDTLMRELQEYTLMLRMRMRTTHSGAGMAVNLGATLQLQIFFSEKHDSMDNDTLRLMHSIVTQIRDVIGHCRLMSGFTKNYMEGKPPTWFTLPLVLLVAARKIKTLDSENQLPNIDFSPCYELLKIMAPRYKLAGKCLHILQNSPS</sequence>
<protein>
    <recommendedName>
        <fullName evidence="6">Zn(2)-C6 fungal-type domain-containing protein</fullName>
    </recommendedName>
</protein>
<keyword evidence="3" id="KW-0805">Transcription regulation</keyword>
<dbReference type="InterPro" id="IPR036864">
    <property type="entry name" value="Zn2-C6_fun-type_DNA-bd_sf"/>
</dbReference>
<dbReference type="CDD" id="cd12148">
    <property type="entry name" value="fungal_TF_MHR"/>
    <property type="match status" value="1"/>
</dbReference>
<gene>
    <name evidence="7" type="ORF">CC80DRAFT_547934</name>
</gene>
<feature type="domain" description="Zn(2)-C6 fungal-type" evidence="6">
    <location>
        <begin position="13"/>
        <end position="43"/>
    </location>
</feature>
<evidence type="ECO:0000259" key="6">
    <source>
        <dbReference type="PROSITE" id="PS50048"/>
    </source>
</evidence>
<accession>A0A6A5U2K3</accession>
<dbReference type="Pfam" id="PF00172">
    <property type="entry name" value="Zn_clus"/>
    <property type="match status" value="1"/>
</dbReference>
<keyword evidence="8" id="KW-1185">Reference proteome</keyword>
<dbReference type="PANTHER" id="PTHR47338:SF20">
    <property type="entry name" value="ZN(II)2CYS6 TRANSCRIPTION FACTOR (EUROFUNG)"/>
    <property type="match status" value="1"/>
</dbReference>
<evidence type="ECO:0000256" key="1">
    <source>
        <dbReference type="ARBA" id="ARBA00004123"/>
    </source>
</evidence>
<dbReference type="InterPro" id="IPR050815">
    <property type="entry name" value="TF_fung"/>
</dbReference>
<evidence type="ECO:0000256" key="4">
    <source>
        <dbReference type="ARBA" id="ARBA00023163"/>
    </source>
</evidence>